<evidence type="ECO:0008006" key="4">
    <source>
        <dbReference type="Google" id="ProtNLM"/>
    </source>
</evidence>
<accession>A0AA97A2M5</accession>
<dbReference type="GeneID" id="85196168"/>
<dbReference type="RefSeq" id="WP_316557411.1">
    <property type="nucleotide sequence ID" value="NZ_CP131059.1"/>
</dbReference>
<gene>
    <name evidence="2" type="ORF">MmiHf6_15630</name>
</gene>
<feature type="transmembrane region" description="Helical" evidence="1">
    <location>
        <begin position="20"/>
        <end position="51"/>
    </location>
</feature>
<dbReference type="EMBL" id="CP131059">
    <property type="protein sequence ID" value="WNY24233.1"/>
    <property type="molecule type" value="Genomic_DNA"/>
</dbReference>
<feature type="transmembrane region" description="Helical" evidence="1">
    <location>
        <begin position="147"/>
        <end position="171"/>
    </location>
</feature>
<evidence type="ECO:0000313" key="2">
    <source>
        <dbReference type="EMBL" id="WNY24233.1"/>
    </source>
</evidence>
<organism evidence="2 3">
    <name type="scientific">Methanimicrococcus hongohii</name>
    <dbReference type="NCBI Taxonomy" id="3028295"/>
    <lineage>
        <taxon>Archaea</taxon>
        <taxon>Methanobacteriati</taxon>
        <taxon>Methanobacteriota</taxon>
        <taxon>Stenosarchaea group</taxon>
        <taxon>Methanomicrobia</taxon>
        <taxon>Methanosarcinales</taxon>
        <taxon>Methanosarcinaceae</taxon>
        <taxon>Methanimicrococcus</taxon>
    </lineage>
</organism>
<keyword evidence="1" id="KW-1133">Transmembrane helix</keyword>
<evidence type="ECO:0000313" key="3">
    <source>
        <dbReference type="Proteomes" id="UP001302978"/>
    </source>
</evidence>
<reference evidence="2 3" key="1">
    <citation type="submission" date="2023-07" db="EMBL/GenBank/DDBJ databases">
        <title>Closed genoem sequence of Methanomicrococcus sp. Hf6.</title>
        <authorList>
            <person name="Poehlein A."/>
            <person name="Protasov E."/>
            <person name="Platt K."/>
            <person name="Reeh H."/>
            <person name="Daniel R."/>
            <person name="Brune A."/>
        </authorList>
    </citation>
    <scope>NUCLEOTIDE SEQUENCE [LARGE SCALE GENOMIC DNA]</scope>
    <source>
        <strain evidence="2 3">Hf6</strain>
    </source>
</reference>
<feature type="transmembrane region" description="Helical" evidence="1">
    <location>
        <begin position="83"/>
        <end position="108"/>
    </location>
</feature>
<proteinExistence type="predicted"/>
<name>A0AA97A2M5_9EURY</name>
<dbReference type="AlphaFoldDB" id="A0AA97A2M5"/>
<keyword evidence="3" id="KW-1185">Reference proteome</keyword>
<sequence length="267" mass="29421">MGTVTESLSKAFGAFKDNWIVYIVAGLLVMVINLVLSWLLVFAGVFTIFGISDLSAASLTNLDLDAVSSTFEVTFNHLANGDIQAVGVMALLGALGVFLIGLLVMIPLTYGMYYMAIKGTRNEKVEIRDLFYAFSSGREYIRSITYAVLWAVILIIIGIVAALCFMLNYWVGLIVGILLYILVSVFWFFTLYIYIMTPSEGIVYAIKRSFNNAKSNLVSTVITVILVAILTSIPLLSIILEPYAYIYAAYVLKDIDPTLVDSSGHHN</sequence>
<dbReference type="KEGG" id="mehf:MmiHf6_15630"/>
<evidence type="ECO:0000256" key="1">
    <source>
        <dbReference type="SAM" id="Phobius"/>
    </source>
</evidence>
<dbReference type="Proteomes" id="UP001302978">
    <property type="component" value="Chromosome"/>
</dbReference>
<protein>
    <recommendedName>
        <fullName evidence="4">Glycerophosphoryl diester phosphodiesterase membrane domain-containing protein</fullName>
    </recommendedName>
</protein>
<feature type="transmembrane region" description="Helical" evidence="1">
    <location>
        <begin position="217"/>
        <end position="240"/>
    </location>
</feature>
<keyword evidence="1" id="KW-0472">Membrane</keyword>
<keyword evidence="1" id="KW-0812">Transmembrane</keyword>
<feature type="transmembrane region" description="Helical" evidence="1">
    <location>
        <begin position="177"/>
        <end position="196"/>
    </location>
</feature>